<keyword evidence="2" id="KW-0238">DNA-binding</keyword>
<dbReference type="EMBL" id="AP017928">
    <property type="protein sequence ID" value="BBA37002.1"/>
    <property type="molecule type" value="Genomic_DNA"/>
</dbReference>
<dbReference type="InterPro" id="IPR039554">
    <property type="entry name" value="HigA2-like_HTH"/>
</dbReference>
<dbReference type="PROSITE" id="PS50943">
    <property type="entry name" value="HTH_CROC1"/>
    <property type="match status" value="1"/>
</dbReference>
<dbReference type="InterPro" id="IPR010982">
    <property type="entry name" value="Lambda_DNA-bd_dom_sf"/>
</dbReference>
<accession>A0A250KZH9</accession>
<sequence>MQSLNDEAIQVENLKIRATLARAVRDTLVQNHLTQIEAAERLGISQPRVSALLKGKAREFRVDALVNMALKLGLNVSLEVDALPKRDVLTPGGILDRMCESAIQQDTVAFMDDVQLFWRKEWDLSQVPDPHEKDALKYALKACFLERMAAVWSEPPKSHPANAPDWCQRVPAVQKEFSVIPEEYREFYEGDLVSPIFSKRNIFAPRDFMFFV</sequence>
<dbReference type="Gene3D" id="1.10.260.40">
    <property type="entry name" value="lambda repressor-like DNA-binding domains"/>
    <property type="match status" value="1"/>
</dbReference>
<dbReference type="RefSeq" id="WP_119632073.1">
    <property type="nucleotide sequence ID" value="NZ_AP017928.1"/>
</dbReference>
<evidence type="ECO:0000313" key="3">
    <source>
        <dbReference type="Proteomes" id="UP000266313"/>
    </source>
</evidence>
<dbReference type="Pfam" id="PF13744">
    <property type="entry name" value="HTH_37"/>
    <property type="match status" value="1"/>
</dbReference>
<protein>
    <submittedName>
        <fullName evidence="2">Lambda repressor-like, DNA-binding protein</fullName>
    </submittedName>
</protein>
<name>A0A250KZH9_9GAMM</name>
<dbReference type="AlphaFoldDB" id="A0A250KZH9"/>
<evidence type="ECO:0000313" key="2">
    <source>
        <dbReference type="EMBL" id="BBA37002.1"/>
    </source>
</evidence>
<gene>
    <name evidence="2" type="ORF">sS8_5079</name>
</gene>
<keyword evidence="3" id="KW-1185">Reference proteome</keyword>
<proteinExistence type="predicted"/>
<reference evidence="2 3" key="1">
    <citation type="submission" date="2016-12" db="EMBL/GenBank/DDBJ databases">
        <title>Genome sequencing of Methylocaldum marinum.</title>
        <authorList>
            <person name="Takeuchi M."/>
            <person name="Kamagata Y."/>
            <person name="Hiraoka S."/>
            <person name="Oshima K."/>
            <person name="Hattori M."/>
            <person name="Iwasaki W."/>
        </authorList>
    </citation>
    <scope>NUCLEOTIDE SEQUENCE [LARGE SCALE GENOMIC DNA]</scope>
    <source>
        <strain evidence="2 3">S8</strain>
    </source>
</reference>
<dbReference type="GO" id="GO:0003677">
    <property type="term" value="F:DNA binding"/>
    <property type="evidence" value="ECO:0007669"/>
    <property type="project" value="UniProtKB-KW"/>
</dbReference>
<dbReference type="SMART" id="SM00530">
    <property type="entry name" value="HTH_XRE"/>
    <property type="match status" value="1"/>
</dbReference>
<dbReference type="SUPFAM" id="SSF47413">
    <property type="entry name" value="lambda repressor-like DNA-binding domains"/>
    <property type="match status" value="1"/>
</dbReference>
<dbReference type="CDD" id="cd00093">
    <property type="entry name" value="HTH_XRE"/>
    <property type="match status" value="1"/>
</dbReference>
<organism evidence="2 3">
    <name type="scientific">Methylocaldum marinum</name>
    <dbReference type="NCBI Taxonomy" id="1432792"/>
    <lineage>
        <taxon>Bacteria</taxon>
        <taxon>Pseudomonadati</taxon>
        <taxon>Pseudomonadota</taxon>
        <taxon>Gammaproteobacteria</taxon>
        <taxon>Methylococcales</taxon>
        <taxon>Methylococcaceae</taxon>
        <taxon>Methylocaldum</taxon>
    </lineage>
</organism>
<dbReference type="InterPro" id="IPR001387">
    <property type="entry name" value="Cro/C1-type_HTH"/>
</dbReference>
<dbReference type="KEGG" id="mmai:sS8_5079"/>
<dbReference type="Proteomes" id="UP000266313">
    <property type="component" value="Chromosome"/>
</dbReference>
<feature type="domain" description="HTH cro/C1-type" evidence="1">
    <location>
        <begin position="24"/>
        <end position="80"/>
    </location>
</feature>
<dbReference type="OrthoDB" id="9788479at2"/>
<evidence type="ECO:0000259" key="1">
    <source>
        <dbReference type="PROSITE" id="PS50943"/>
    </source>
</evidence>